<protein>
    <recommendedName>
        <fullName evidence="6">FYVE-type domain-containing protein</fullName>
    </recommendedName>
</protein>
<keyword evidence="8" id="KW-1185">Reference proteome</keyword>
<dbReference type="SUPFAM" id="SSF57903">
    <property type="entry name" value="FYVE/PHD zinc finger"/>
    <property type="match status" value="1"/>
</dbReference>
<dbReference type="InterPro" id="IPR011011">
    <property type="entry name" value="Znf_FYVE_PHD"/>
</dbReference>
<dbReference type="Gene3D" id="3.30.40.10">
    <property type="entry name" value="Zinc/RING finger domain, C3HC4 (zinc finger)"/>
    <property type="match status" value="1"/>
</dbReference>
<evidence type="ECO:0000256" key="2">
    <source>
        <dbReference type="ARBA" id="ARBA00022771"/>
    </source>
</evidence>
<dbReference type="PANTHER" id="PTHR39490">
    <property type="entry name" value="ARRESTIN DOMAIN-CONTAINING PROTEIN D"/>
    <property type="match status" value="1"/>
</dbReference>
<dbReference type="RefSeq" id="XP_007763151.1">
    <property type="nucleotide sequence ID" value="XM_007764961.1"/>
</dbReference>
<dbReference type="PROSITE" id="PS50178">
    <property type="entry name" value="ZF_FYVE"/>
    <property type="match status" value="1"/>
</dbReference>
<evidence type="ECO:0000313" key="8">
    <source>
        <dbReference type="Proteomes" id="UP000053558"/>
    </source>
</evidence>
<feature type="domain" description="FYVE-type" evidence="6">
    <location>
        <begin position="80"/>
        <end position="152"/>
    </location>
</feature>
<accession>A0A5M3N5D4</accession>
<keyword evidence="3" id="KW-0862">Zinc</keyword>
<dbReference type="PANTHER" id="PTHR39490:SF8">
    <property type="entry name" value="ZINC FINGER FYVE DOMAIN-CONTAINING PROTEIN 21"/>
    <property type="match status" value="1"/>
</dbReference>
<dbReference type="InterPro" id="IPR052113">
    <property type="entry name" value="FYVE-type_Zinc_Finger"/>
</dbReference>
<evidence type="ECO:0000256" key="4">
    <source>
        <dbReference type="PROSITE-ProRule" id="PRU00091"/>
    </source>
</evidence>
<dbReference type="SMART" id="SM00064">
    <property type="entry name" value="FYVE"/>
    <property type="match status" value="1"/>
</dbReference>
<evidence type="ECO:0000256" key="3">
    <source>
        <dbReference type="ARBA" id="ARBA00022833"/>
    </source>
</evidence>
<sequence>MSLFAAALADIIANAHSSIARTSSLVASRASSPYESDQDDASTSSLKDAAPRPNEHLAVLLPKNLWKPDSLSSQCDNFYCNARFSVRARRHHCRKCGGIFCRQCTSRTTALLDVSNLDFLHPPRNVPITTFESSVSPVTMERVCDDCWDQVHGCNSPRTPELAPSTPTSSKLSLSSEPSSPSSICSSVPELPDSARTIRVMRSSSQLSVKRGIFPSAVVSAELENAEPSYGELDSYPLRRASIICKATGGGRWEPKNSPPKIGIRIPGVKAQYEIEMEREEQEQRTRQLNPVVRDGDFQYRFPRNEVASSIANGPLRLSTF</sequence>
<evidence type="ECO:0000313" key="7">
    <source>
        <dbReference type="EMBL" id="EIW86274.1"/>
    </source>
</evidence>
<reference evidence="8" key="1">
    <citation type="journal article" date="2012" name="Science">
        <title>The Paleozoic origin of enzymatic lignin decomposition reconstructed from 31 fungal genomes.</title>
        <authorList>
            <person name="Floudas D."/>
            <person name="Binder M."/>
            <person name="Riley R."/>
            <person name="Barry K."/>
            <person name="Blanchette R.A."/>
            <person name="Henrissat B."/>
            <person name="Martinez A.T."/>
            <person name="Otillar R."/>
            <person name="Spatafora J.W."/>
            <person name="Yadav J.S."/>
            <person name="Aerts A."/>
            <person name="Benoit I."/>
            <person name="Boyd A."/>
            <person name="Carlson A."/>
            <person name="Copeland A."/>
            <person name="Coutinho P.M."/>
            <person name="de Vries R.P."/>
            <person name="Ferreira P."/>
            <person name="Findley K."/>
            <person name="Foster B."/>
            <person name="Gaskell J."/>
            <person name="Glotzer D."/>
            <person name="Gorecki P."/>
            <person name="Heitman J."/>
            <person name="Hesse C."/>
            <person name="Hori C."/>
            <person name="Igarashi K."/>
            <person name="Jurgens J.A."/>
            <person name="Kallen N."/>
            <person name="Kersten P."/>
            <person name="Kohler A."/>
            <person name="Kuees U."/>
            <person name="Kumar T.K.A."/>
            <person name="Kuo A."/>
            <person name="LaButti K."/>
            <person name="Larrondo L.F."/>
            <person name="Lindquist E."/>
            <person name="Ling A."/>
            <person name="Lombard V."/>
            <person name="Lucas S."/>
            <person name="Lundell T."/>
            <person name="Martin R."/>
            <person name="McLaughlin D.J."/>
            <person name="Morgenstern I."/>
            <person name="Morin E."/>
            <person name="Murat C."/>
            <person name="Nagy L.G."/>
            <person name="Nolan M."/>
            <person name="Ohm R.A."/>
            <person name="Patyshakuliyeva A."/>
            <person name="Rokas A."/>
            <person name="Ruiz-Duenas F.J."/>
            <person name="Sabat G."/>
            <person name="Salamov A."/>
            <person name="Samejima M."/>
            <person name="Schmutz J."/>
            <person name="Slot J.C."/>
            <person name="St John F."/>
            <person name="Stenlid J."/>
            <person name="Sun H."/>
            <person name="Sun S."/>
            <person name="Syed K."/>
            <person name="Tsang A."/>
            <person name="Wiebenga A."/>
            <person name="Young D."/>
            <person name="Pisabarro A."/>
            <person name="Eastwood D.C."/>
            <person name="Martin F."/>
            <person name="Cullen D."/>
            <person name="Grigoriev I.V."/>
            <person name="Hibbett D.S."/>
        </authorList>
    </citation>
    <scope>NUCLEOTIDE SEQUENCE [LARGE SCALE GENOMIC DNA]</scope>
    <source>
        <strain evidence="8">RWD-64-598 SS2</strain>
    </source>
</reference>
<feature type="compositionally biased region" description="Low complexity" evidence="5">
    <location>
        <begin position="164"/>
        <end position="189"/>
    </location>
</feature>
<dbReference type="OMA" id="DNFYCRV"/>
<keyword evidence="2 4" id="KW-0863">Zinc-finger</keyword>
<feature type="region of interest" description="Disordered" evidence="5">
    <location>
        <begin position="157"/>
        <end position="190"/>
    </location>
</feature>
<name>A0A5M3N5D4_CONPW</name>
<comment type="caution">
    <text evidence="7">The sequence shown here is derived from an EMBL/GenBank/DDBJ whole genome shotgun (WGS) entry which is preliminary data.</text>
</comment>
<dbReference type="Proteomes" id="UP000053558">
    <property type="component" value="Unassembled WGS sequence"/>
</dbReference>
<dbReference type="InterPro" id="IPR017455">
    <property type="entry name" value="Znf_FYVE-rel"/>
</dbReference>
<keyword evidence="1" id="KW-0479">Metal-binding</keyword>
<evidence type="ECO:0000259" key="6">
    <source>
        <dbReference type="PROSITE" id="PS50178"/>
    </source>
</evidence>
<dbReference type="InterPro" id="IPR000306">
    <property type="entry name" value="Znf_FYVE"/>
</dbReference>
<dbReference type="EMBL" id="JH711573">
    <property type="protein sequence ID" value="EIW86274.1"/>
    <property type="molecule type" value="Genomic_DNA"/>
</dbReference>
<dbReference type="AlphaFoldDB" id="A0A5M3N5D4"/>
<gene>
    <name evidence="7" type="ORF">CONPUDRAFT_133756</name>
</gene>
<dbReference type="GeneID" id="19200521"/>
<dbReference type="Pfam" id="PF01363">
    <property type="entry name" value="FYVE"/>
    <property type="match status" value="1"/>
</dbReference>
<dbReference type="InterPro" id="IPR013083">
    <property type="entry name" value="Znf_RING/FYVE/PHD"/>
</dbReference>
<proteinExistence type="predicted"/>
<organism evidence="7 8">
    <name type="scientific">Coniophora puteana (strain RWD-64-598)</name>
    <name type="common">Brown rot fungus</name>
    <dbReference type="NCBI Taxonomy" id="741705"/>
    <lineage>
        <taxon>Eukaryota</taxon>
        <taxon>Fungi</taxon>
        <taxon>Dikarya</taxon>
        <taxon>Basidiomycota</taxon>
        <taxon>Agaricomycotina</taxon>
        <taxon>Agaricomycetes</taxon>
        <taxon>Agaricomycetidae</taxon>
        <taxon>Boletales</taxon>
        <taxon>Coniophorineae</taxon>
        <taxon>Coniophoraceae</taxon>
        <taxon>Coniophora</taxon>
    </lineage>
</organism>
<evidence type="ECO:0000256" key="1">
    <source>
        <dbReference type="ARBA" id="ARBA00022723"/>
    </source>
</evidence>
<dbReference type="KEGG" id="cput:CONPUDRAFT_133756"/>
<evidence type="ECO:0000256" key="5">
    <source>
        <dbReference type="SAM" id="MobiDB-lite"/>
    </source>
</evidence>
<dbReference type="OrthoDB" id="660555at2759"/>
<dbReference type="GO" id="GO:0008270">
    <property type="term" value="F:zinc ion binding"/>
    <property type="evidence" value="ECO:0007669"/>
    <property type="project" value="UniProtKB-KW"/>
</dbReference>